<gene>
    <name evidence="1" type="ORF">ENT73_02635</name>
</gene>
<protein>
    <submittedName>
        <fullName evidence="1">Uncharacterized protein</fullName>
    </submittedName>
</protein>
<accession>A0A832GPQ2</accession>
<proteinExistence type="predicted"/>
<comment type="caution">
    <text evidence="1">The sequence shown here is derived from an EMBL/GenBank/DDBJ whole genome shotgun (WGS) entry which is preliminary data.</text>
</comment>
<name>A0A832GPQ2_9BACT</name>
<evidence type="ECO:0000313" key="1">
    <source>
        <dbReference type="EMBL" id="HGV54974.1"/>
    </source>
</evidence>
<organism evidence="1">
    <name type="scientific">Caldimicrobium thiodismutans</name>
    <dbReference type="NCBI Taxonomy" id="1653476"/>
    <lineage>
        <taxon>Bacteria</taxon>
        <taxon>Pseudomonadati</taxon>
        <taxon>Thermodesulfobacteriota</taxon>
        <taxon>Thermodesulfobacteria</taxon>
        <taxon>Thermodesulfobacteriales</taxon>
        <taxon>Thermodesulfobacteriaceae</taxon>
        <taxon>Caldimicrobium</taxon>
    </lineage>
</organism>
<reference evidence="1" key="1">
    <citation type="journal article" date="2020" name="mSystems">
        <title>Genome- and Community-Level Interaction Insights into Carbon Utilization and Element Cycling Functions of Hydrothermarchaeota in Hydrothermal Sediment.</title>
        <authorList>
            <person name="Zhou Z."/>
            <person name="Liu Y."/>
            <person name="Xu W."/>
            <person name="Pan J."/>
            <person name="Luo Z.H."/>
            <person name="Li M."/>
        </authorList>
    </citation>
    <scope>NUCLEOTIDE SEQUENCE [LARGE SCALE GENOMIC DNA]</scope>
    <source>
        <strain evidence="1">SpSt-605</strain>
    </source>
</reference>
<dbReference type="EMBL" id="DSZU01000043">
    <property type="protein sequence ID" value="HGV54974.1"/>
    <property type="molecule type" value="Genomic_DNA"/>
</dbReference>
<sequence>MPLASGFLEVLNSDSLEGVKKVLKENDIEIVRIEDNKIVYLIERASLAELESMLKFMKGIEGVLNVYLAYYSLGQAGD</sequence>
<dbReference type="AlphaFoldDB" id="A0A832GPQ2"/>